<dbReference type="SUPFAM" id="SSF48452">
    <property type="entry name" value="TPR-like"/>
    <property type="match status" value="1"/>
</dbReference>
<evidence type="ECO:0000256" key="1">
    <source>
        <dbReference type="SAM" id="Coils"/>
    </source>
</evidence>
<feature type="compositionally biased region" description="Basic and acidic residues" evidence="2">
    <location>
        <begin position="61"/>
        <end position="71"/>
    </location>
</feature>
<sequence length="343" mass="40575">MKVSKQIFELSEKILDTFDPIRLKAKEIKVIEDQQKHIQERLDKDLQDKQNQKQQRAAQNEQKEKSEKQCQQDDQQNQTEINIQKNEVTKDVFNYTKWDLLDQQLNLEEKRQETEDKDFSKETMLKEMMGCSRDHSKEIDIYYKSYGEKIERIKAMKDEGNKSYKENELEKASYYYAQALLIFYYLVPDNDQEEQESNELKRLCHMNQSLAFLKLKRFKEALSEISQALKIKAGDVKSLLRKTQILIESTEFEEAKNLAKSVLEIEQDNQQALTYLNEIKIKKAEYLEKSKELCQKMVQKEANIDDLKNEVIQDKDVLEQESNQVENQIEASQITIANESDNN</sequence>
<dbReference type="InterPro" id="IPR050754">
    <property type="entry name" value="FKBP4/5/8-like"/>
</dbReference>
<protein>
    <submittedName>
        <fullName evidence="3">Uncharacterized protein</fullName>
    </submittedName>
</protein>
<dbReference type="InterPro" id="IPR011990">
    <property type="entry name" value="TPR-like_helical_dom_sf"/>
</dbReference>
<feature type="compositionally biased region" description="Basic and acidic residues" evidence="2">
    <location>
        <begin position="42"/>
        <end position="51"/>
    </location>
</feature>
<dbReference type="OrthoDB" id="2423701at2759"/>
<feature type="region of interest" description="Disordered" evidence="2">
    <location>
        <begin position="42"/>
        <end position="78"/>
    </location>
</feature>
<dbReference type="FunCoup" id="A0A078AJY5">
    <property type="interactions" value="26"/>
</dbReference>
<dbReference type="PANTHER" id="PTHR46512">
    <property type="entry name" value="PEPTIDYLPROLYL ISOMERASE"/>
    <property type="match status" value="1"/>
</dbReference>
<dbReference type="Proteomes" id="UP000039865">
    <property type="component" value="Unassembled WGS sequence"/>
</dbReference>
<dbReference type="PANTHER" id="PTHR46512:SF9">
    <property type="entry name" value="PEPTIDYLPROLYL ISOMERASE"/>
    <property type="match status" value="1"/>
</dbReference>
<evidence type="ECO:0000313" key="3">
    <source>
        <dbReference type="EMBL" id="CDW82206.1"/>
    </source>
</evidence>
<dbReference type="EMBL" id="CCKQ01010668">
    <property type="protein sequence ID" value="CDW82206.1"/>
    <property type="molecule type" value="Genomic_DNA"/>
</dbReference>
<dbReference type="InParanoid" id="A0A078AJY5"/>
<feature type="coiled-coil region" evidence="1">
    <location>
        <begin position="276"/>
        <end position="335"/>
    </location>
</feature>
<reference evidence="3 4" key="1">
    <citation type="submission" date="2014-06" db="EMBL/GenBank/DDBJ databases">
        <authorList>
            <person name="Swart Estienne"/>
        </authorList>
    </citation>
    <scope>NUCLEOTIDE SEQUENCE [LARGE SCALE GENOMIC DNA]</scope>
    <source>
        <strain evidence="3 4">130c</strain>
    </source>
</reference>
<keyword evidence="4" id="KW-1185">Reference proteome</keyword>
<dbReference type="AlphaFoldDB" id="A0A078AJY5"/>
<proteinExistence type="predicted"/>
<evidence type="ECO:0000256" key="2">
    <source>
        <dbReference type="SAM" id="MobiDB-lite"/>
    </source>
</evidence>
<gene>
    <name evidence="3" type="primary">Contig7710.g382</name>
    <name evidence="3" type="ORF">STYLEM_11235</name>
</gene>
<accession>A0A078AJY5</accession>
<dbReference type="Gene3D" id="1.25.40.10">
    <property type="entry name" value="Tetratricopeptide repeat domain"/>
    <property type="match status" value="1"/>
</dbReference>
<evidence type="ECO:0000313" key="4">
    <source>
        <dbReference type="Proteomes" id="UP000039865"/>
    </source>
</evidence>
<name>A0A078AJY5_STYLE</name>
<keyword evidence="1" id="KW-0175">Coiled coil</keyword>
<organism evidence="3 4">
    <name type="scientific">Stylonychia lemnae</name>
    <name type="common">Ciliate</name>
    <dbReference type="NCBI Taxonomy" id="5949"/>
    <lineage>
        <taxon>Eukaryota</taxon>
        <taxon>Sar</taxon>
        <taxon>Alveolata</taxon>
        <taxon>Ciliophora</taxon>
        <taxon>Intramacronucleata</taxon>
        <taxon>Spirotrichea</taxon>
        <taxon>Stichotrichia</taxon>
        <taxon>Sporadotrichida</taxon>
        <taxon>Oxytrichidae</taxon>
        <taxon>Stylonychinae</taxon>
        <taxon>Stylonychia</taxon>
    </lineage>
</organism>